<comment type="caution">
    <text evidence="1">The sequence shown here is derived from an EMBL/GenBank/DDBJ whole genome shotgun (WGS) entry which is preliminary data.</text>
</comment>
<proteinExistence type="predicted"/>
<name>A0ABS8UPI7_DATST</name>
<dbReference type="Proteomes" id="UP000823775">
    <property type="component" value="Unassembled WGS sequence"/>
</dbReference>
<evidence type="ECO:0000313" key="1">
    <source>
        <dbReference type="EMBL" id="MCD9560014.1"/>
    </source>
</evidence>
<protein>
    <submittedName>
        <fullName evidence="1">Uncharacterized protein</fullName>
    </submittedName>
</protein>
<keyword evidence="2" id="KW-1185">Reference proteome</keyword>
<organism evidence="1 2">
    <name type="scientific">Datura stramonium</name>
    <name type="common">Jimsonweed</name>
    <name type="synonym">Common thornapple</name>
    <dbReference type="NCBI Taxonomy" id="4076"/>
    <lineage>
        <taxon>Eukaryota</taxon>
        <taxon>Viridiplantae</taxon>
        <taxon>Streptophyta</taxon>
        <taxon>Embryophyta</taxon>
        <taxon>Tracheophyta</taxon>
        <taxon>Spermatophyta</taxon>
        <taxon>Magnoliopsida</taxon>
        <taxon>eudicotyledons</taxon>
        <taxon>Gunneridae</taxon>
        <taxon>Pentapetalae</taxon>
        <taxon>asterids</taxon>
        <taxon>lamiids</taxon>
        <taxon>Solanales</taxon>
        <taxon>Solanaceae</taxon>
        <taxon>Solanoideae</taxon>
        <taxon>Datureae</taxon>
        <taxon>Datura</taxon>
    </lineage>
</organism>
<evidence type="ECO:0000313" key="2">
    <source>
        <dbReference type="Proteomes" id="UP000823775"/>
    </source>
</evidence>
<gene>
    <name evidence="1" type="ORF">HAX54_018439</name>
</gene>
<sequence>MTEVPEKVGVIIKNVLRRARVKKGQSFGFGGLLTRFLRRHHIEEEEVDYKPIYDPRGIDVTKTNEPKGIHGPVLSVSECNMRIDNMLSHLYGMQMLQLRIKEVTEEHVVAQHGLSSKRALENPLQSWAWV</sequence>
<dbReference type="EMBL" id="JACEIK010002251">
    <property type="protein sequence ID" value="MCD9560014.1"/>
    <property type="molecule type" value="Genomic_DNA"/>
</dbReference>
<reference evidence="1 2" key="1">
    <citation type="journal article" date="2021" name="BMC Genomics">
        <title>Datura genome reveals duplications of psychoactive alkaloid biosynthetic genes and high mutation rate following tissue culture.</title>
        <authorList>
            <person name="Rajewski A."/>
            <person name="Carter-House D."/>
            <person name="Stajich J."/>
            <person name="Litt A."/>
        </authorList>
    </citation>
    <scope>NUCLEOTIDE SEQUENCE [LARGE SCALE GENOMIC DNA]</scope>
    <source>
        <strain evidence="1">AR-01</strain>
    </source>
</reference>
<accession>A0ABS8UPI7</accession>